<dbReference type="Proteomes" id="UP000195514">
    <property type="component" value="Chromosome I"/>
</dbReference>
<protein>
    <submittedName>
        <fullName evidence="9">Putative competence protein ComEC</fullName>
    </submittedName>
</protein>
<feature type="transmembrane region" description="Helical" evidence="6">
    <location>
        <begin position="541"/>
        <end position="559"/>
    </location>
</feature>
<feature type="transmembrane region" description="Helical" evidence="6">
    <location>
        <begin position="82"/>
        <end position="99"/>
    </location>
</feature>
<dbReference type="AlphaFoldDB" id="A0A1Y6K6X8"/>
<gene>
    <name evidence="9" type="ORF">CFX1CAM_2261</name>
</gene>
<evidence type="ECO:0000256" key="4">
    <source>
        <dbReference type="ARBA" id="ARBA00022989"/>
    </source>
</evidence>
<feature type="transmembrane region" description="Helical" evidence="6">
    <location>
        <begin position="465"/>
        <end position="487"/>
    </location>
</feature>
<proteinExistence type="predicted"/>
<dbReference type="PANTHER" id="PTHR30619:SF1">
    <property type="entry name" value="RECOMBINATION PROTEIN 2"/>
    <property type="match status" value="1"/>
</dbReference>
<dbReference type="InterPro" id="IPR004477">
    <property type="entry name" value="ComEC_N"/>
</dbReference>
<feature type="transmembrane region" description="Helical" evidence="6">
    <location>
        <begin position="309"/>
        <end position="330"/>
    </location>
</feature>
<keyword evidence="4 6" id="KW-1133">Transmembrane helix</keyword>
<feature type="transmembrane region" description="Helical" evidence="6">
    <location>
        <begin position="42"/>
        <end position="62"/>
    </location>
</feature>
<dbReference type="GO" id="GO:0005886">
    <property type="term" value="C:plasma membrane"/>
    <property type="evidence" value="ECO:0007669"/>
    <property type="project" value="UniProtKB-SubCell"/>
</dbReference>
<dbReference type="InterPro" id="IPR025405">
    <property type="entry name" value="DUF4131"/>
</dbReference>
<dbReference type="EMBL" id="LT859958">
    <property type="protein sequence ID" value="SMX55326.1"/>
    <property type="molecule type" value="Genomic_DNA"/>
</dbReference>
<sequence length="799" mass="85540">MPAPSPQQPVKRSPFQGFLPFFWLALASMGGILLADRVAIPAWGWLAGFLLCLLALILAWRLPERLALTHHLRRLTRVDQRLPGAILAVALCLGGWRYAAAQPAITPQHAAYYNDRGTVQMVGTVIKPPDFRDAVTNLTVAVESLEVLGGFAQQVNPAEISGGVLVQMQPGSAWAYGMRISVTGQLRTPPDGDDFSFQDFLARKGIGSLMTNPRVNRVEFDRGNPIKAALFTLHDRAVATLQTLFPSPEADLLAGILLGRDQGLSPELQAAFRRTGTAHIIAISGFNIAILAGLFSATFTRLLGRRWGALAAVSAISAYAVFVGGDAGVVRAAIMGAMGVLGGMFGRRQNGLNSLGLAALGMALINPNLPWDVGFQLSTAATLGLVLYAQPLEEWFVQFAARRISEEKAQKLVGPVSEFLLFTLAAQVMTLPIMIYHFGGVSWITLLANPLILPPQSLVMVLGGLALLTGLALPGMGQVLAIIALPFTRYTIRMVTWLARLPGSEVAYPSFHVLWLVVFYAVLFLLTLLPPGARRLTLKKIFSPQVGLLMLAGLTVLVWNRVLSAPDGRLHLTLLDDRGTLLVQTPSGGSVLIGGGESGSALNQALGEMLPSGGRHLDLLIIGSNAREDLLGLISVIKKVPIDMALWAVDPEVNQTSRTVVALLADQGVPAQPASAGAVVGAGEGLRIEILWAGERGALLWLTWENFHAVIPTGKVGECWDHLPAPPNALFLPAGLNVDDLPLEQITLWAPEVILLSATEADALPLQAALTGYPLVSRQVHGWVRVSSDGMGMWVRGQR</sequence>
<evidence type="ECO:0000313" key="10">
    <source>
        <dbReference type="Proteomes" id="UP000195514"/>
    </source>
</evidence>
<feature type="transmembrane region" description="Helical" evidence="6">
    <location>
        <begin position="15"/>
        <end position="35"/>
    </location>
</feature>
<evidence type="ECO:0000256" key="5">
    <source>
        <dbReference type="ARBA" id="ARBA00023136"/>
    </source>
</evidence>
<evidence type="ECO:0000256" key="2">
    <source>
        <dbReference type="ARBA" id="ARBA00022475"/>
    </source>
</evidence>
<dbReference type="Pfam" id="PF13567">
    <property type="entry name" value="DUF4131"/>
    <property type="match status" value="1"/>
</dbReference>
<evidence type="ECO:0000259" key="8">
    <source>
        <dbReference type="Pfam" id="PF13567"/>
    </source>
</evidence>
<feature type="transmembrane region" description="Helical" evidence="6">
    <location>
        <begin position="280"/>
        <end position="303"/>
    </location>
</feature>
<keyword evidence="3 6" id="KW-0812">Transmembrane</keyword>
<dbReference type="Pfam" id="PF03772">
    <property type="entry name" value="Competence"/>
    <property type="match status" value="1"/>
</dbReference>
<dbReference type="OrthoDB" id="9761531at2"/>
<comment type="subcellular location">
    <subcellularLocation>
        <location evidence="1">Cell membrane</location>
        <topology evidence="1">Multi-pass membrane protein</topology>
    </subcellularLocation>
</comment>
<keyword evidence="10" id="KW-1185">Reference proteome</keyword>
<dbReference type="KEGG" id="abat:CFX1CAM_2261"/>
<feature type="transmembrane region" description="Helical" evidence="6">
    <location>
        <begin position="507"/>
        <end position="529"/>
    </location>
</feature>
<organism evidence="9 10">
    <name type="scientific">Candidatus Brevifilum fermentans</name>
    <dbReference type="NCBI Taxonomy" id="1986204"/>
    <lineage>
        <taxon>Bacteria</taxon>
        <taxon>Bacillati</taxon>
        <taxon>Chloroflexota</taxon>
        <taxon>Anaerolineae</taxon>
        <taxon>Anaerolineales</taxon>
        <taxon>Anaerolineaceae</taxon>
        <taxon>Candidatus Brevifilum</taxon>
    </lineage>
</organism>
<reference evidence="10" key="1">
    <citation type="submission" date="2017-05" db="EMBL/GenBank/DDBJ databases">
        <authorList>
            <person name="Kirkegaard R."/>
            <person name="Mcilroy J S."/>
        </authorList>
    </citation>
    <scope>NUCLEOTIDE SEQUENCE [LARGE SCALE GENOMIC DNA]</scope>
</reference>
<evidence type="ECO:0000259" key="7">
    <source>
        <dbReference type="Pfam" id="PF03772"/>
    </source>
</evidence>
<dbReference type="PANTHER" id="PTHR30619">
    <property type="entry name" value="DNA INTERNALIZATION/COMPETENCE PROTEIN COMEC/REC2"/>
    <property type="match status" value="1"/>
</dbReference>
<dbReference type="InterPro" id="IPR052159">
    <property type="entry name" value="Competence_DNA_uptake"/>
</dbReference>
<evidence type="ECO:0000256" key="1">
    <source>
        <dbReference type="ARBA" id="ARBA00004651"/>
    </source>
</evidence>
<dbReference type="NCBIfam" id="TIGR00360">
    <property type="entry name" value="ComEC_N-term"/>
    <property type="match status" value="1"/>
</dbReference>
<feature type="domain" description="ComEC/Rec2-related protein" evidence="7">
    <location>
        <begin position="256"/>
        <end position="529"/>
    </location>
</feature>
<name>A0A1Y6K6X8_9CHLR</name>
<evidence type="ECO:0000256" key="3">
    <source>
        <dbReference type="ARBA" id="ARBA00022692"/>
    </source>
</evidence>
<accession>A0A1Y6K6X8</accession>
<evidence type="ECO:0000313" key="9">
    <source>
        <dbReference type="EMBL" id="SMX55326.1"/>
    </source>
</evidence>
<evidence type="ECO:0000256" key="6">
    <source>
        <dbReference type="SAM" id="Phobius"/>
    </source>
</evidence>
<feature type="domain" description="DUF4131" evidence="8">
    <location>
        <begin position="40"/>
        <end position="209"/>
    </location>
</feature>
<keyword evidence="2" id="KW-1003">Cell membrane</keyword>
<dbReference type="RefSeq" id="WP_087863170.1">
    <property type="nucleotide sequence ID" value="NZ_LT859958.1"/>
</dbReference>
<keyword evidence="5 6" id="KW-0472">Membrane</keyword>